<dbReference type="PANTHER" id="PTHR30289">
    <property type="entry name" value="UNCHARACTERIZED PROTEIN YBCL-RELATED"/>
    <property type="match status" value="1"/>
</dbReference>
<protein>
    <submittedName>
        <fullName evidence="1">YbhB/YbcL family Raf kinase inhibitor-like protein</fullName>
    </submittedName>
</protein>
<dbReference type="AlphaFoldDB" id="A0A562ZK13"/>
<dbReference type="NCBIfam" id="TIGR00481">
    <property type="entry name" value="YbhB/YbcL family Raf kinase inhibitor-like protein"/>
    <property type="match status" value="1"/>
</dbReference>
<dbReference type="InterPro" id="IPR036610">
    <property type="entry name" value="PEBP-like_sf"/>
</dbReference>
<proteinExistence type="predicted"/>
<evidence type="ECO:0000313" key="1">
    <source>
        <dbReference type="EMBL" id="TWO68751.1"/>
    </source>
</evidence>
<organism evidence="1 2">
    <name type="scientific">Caenimonas sedimenti</name>
    <dbReference type="NCBI Taxonomy" id="2596921"/>
    <lineage>
        <taxon>Bacteria</taxon>
        <taxon>Pseudomonadati</taxon>
        <taxon>Pseudomonadota</taxon>
        <taxon>Betaproteobacteria</taxon>
        <taxon>Burkholderiales</taxon>
        <taxon>Comamonadaceae</taxon>
        <taxon>Caenimonas</taxon>
    </lineage>
</organism>
<dbReference type="InterPro" id="IPR005247">
    <property type="entry name" value="YbhB_YbcL/LppC-like"/>
</dbReference>
<dbReference type="EMBL" id="VOBQ01000018">
    <property type="protein sequence ID" value="TWO68751.1"/>
    <property type="molecule type" value="Genomic_DNA"/>
</dbReference>
<dbReference type="InterPro" id="IPR008914">
    <property type="entry name" value="PEBP"/>
</dbReference>
<comment type="caution">
    <text evidence="1">The sequence shown here is derived from an EMBL/GenBank/DDBJ whole genome shotgun (WGS) entry which is preliminary data.</text>
</comment>
<dbReference type="Gene3D" id="3.90.280.10">
    <property type="entry name" value="PEBP-like"/>
    <property type="match status" value="1"/>
</dbReference>
<dbReference type="PANTHER" id="PTHR30289:SF1">
    <property type="entry name" value="PEBP (PHOSPHATIDYLETHANOLAMINE-BINDING PROTEIN) FAMILY PROTEIN"/>
    <property type="match status" value="1"/>
</dbReference>
<dbReference type="Proteomes" id="UP000318199">
    <property type="component" value="Unassembled WGS sequence"/>
</dbReference>
<gene>
    <name evidence="1" type="ORF">FN976_21930</name>
</gene>
<dbReference type="Pfam" id="PF01161">
    <property type="entry name" value="PBP"/>
    <property type="match status" value="1"/>
</dbReference>
<name>A0A562ZK13_9BURK</name>
<sequence length="183" mass="19001">MAAALVTGCAATGNVAPPAGPVFTLWSPAFADGAQLEQKHAGNVPTNPNCVGQNVAPPLAWTNVPAGTRSFAMLVYDQQGRNGLGVAHWVAYNIPATVTAFADNEISGPSPKYTGGKSTLNLPNYMGPCPPVNTGKHHYVFTVIATDVEPGALPAGLTMQELTERLAGRAKGSSSMVLRYGRP</sequence>
<dbReference type="OrthoDB" id="9797506at2"/>
<accession>A0A562ZK13</accession>
<dbReference type="CDD" id="cd00865">
    <property type="entry name" value="PEBP_bact_arch"/>
    <property type="match status" value="1"/>
</dbReference>
<keyword evidence="2" id="KW-1185">Reference proteome</keyword>
<dbReference type="SUPFAM" id="SSF49777">
    <property type="entry name" value="PEBP-like"/>
    <property type="match status" value="1"/>
</dbReference>
<evidence type="ECO:0000313" key="2">
    <source>
        <dbReference type="Proteomes" id="UP000318199"/>
    </source>
</evidence>
<reference evidence="1 2" key="1">
    <citation type="submission" date="2019-07" db="EMBL/GenBank/DDBJ databases">
        <title>Caenimonas sedimenti sp. nov., isolated from activated sludge.</title>
        <authorList>
            <person name="Xu J."/>
        </authorList>
    </citation>
    <scope>NUCLEOTIDE SEQUENCE [LARGE SCALE GENOMIC DNA]</scope>
    <source>
        <strain evidence="1 2">HX-9-20</strain>
    </source>
</reference>